<dbReference type="Proteomes" id="UP000217211">
    <property type="component" value="Chromosome"/>
</dbReference>
<evidence type="ECO:0000313" key="1">
    <source>
        <dbReference type="EMBL" id="ASY63504.1"/>
    </source>
</evidence>
<protein>
    <submittedName>
        <fullName evidence="1">Uncharacterized protein</fullName>
    </submittedName>
</protein>
<evidence type="ECO:0000313" key="2">
    <source>
        <dbReference type="Proteomes" id="UP000217211"/>
    </source>
</evidence>
<dbReference type="KEGG" id="esj:SJ05684_c20620"/>
<proteinExistence type="predicted"/>
<accession>A0A249PCW1</accession>
<dbReference type="AlphaFoldDB" id="A0A249PCW1"/>
<dbReference type="EMBL" id="CP023067">
    <property type="protein sequence ID" value="ASY63504.1"/>
    <property type="molecule type" value="Genomic_DNA"/>
</dbReference>
<reference evidence="1 2" key="1">
    <citation type="submission" date="2017-08" db="EMBL/GenBank/DDBJ databases">
        <title>Multipartite genome sequences of Sinorhizobium species nodulating soybeans.</title>
        <authorList>
            <person name="Tian C.F."/>
        </authorList>
    </citation>
    <scope>NUCLEOTIDE SEQUENCE [LARGE SCALE GENOMIC DNA]</scope>
    <source>
        <strain evidence="1 2">CCBAU 05684</strain>
    </source>
</reference>
<sequence>MARASRKFSRDFLKWVLDKPKEGHYTPLHTAATRSWTGD</sequence>
<organism evidence="1 2">
    <name type="scientific">Sinorhizobium sojae CCBAU 05684</name>
    <dbReference type="NCBI Taxonomy" id="716928"/>
    <lineage>
        <taxon>Bacteria</taxon>
        <taxon>Pseudomonadati</taxon>
        <taxon>Pseudomonadota</taxon>
        <taxon>Alphaproteobacteria</taxon>
        <taxon>Hyphomicrobiales</taxon>
        <taxon>Rhizobiaceae</taxon>
        <taxon>Sinorhizobium/Ensifer group</taxon>
        <taxon>Sinorhizobium</taxon>
    </lineage>
</organism>
<gene>
    <name evidence="1" type="ORF">SJ05684_c20620</name>
</gene>
<name>A0A249PCW1_9HYPH</name>
<keyword evidence="2" id="KW-1185">Reference proteome</keyword>